<evidence type="ECO:0000256" key="1">
    <source>
        <dbReference type="ARBA" id="ARBA00022801"/>
    </source>
</evidence>
<dbReference type="InterPro" id="IPR002925">
    <property type="entry name" value="Dienelactn_hydro"/>
</dbReference>
<dbReference type="RefSeq" id="WP_126140649.1">
    <property type="nucleotide sequence ID" value="NZ_RXHU01000021.1"/>
</dbReference>
<organism evidence="3 4">
    <name type="scientific">Paenibacillus whitsoniae</name>
    <dbReference type="NCBI Taxonomy" id="2496558"/>
    <lineage>
        <taxon>Bacteria</taxon>
        <taxon>Bacillati</taxon>
        <taxon>Bacillota</taxon>
        <taxon>Bacilli</taxon>
        <taxon>Bacillales</taxon>
        <taxon>Paenibacillaceae</taxon>
        <taxon>Paenibacillus</taxon>
    </lineage>
</organism>
<dbReference type="InterPro" id="IPR050261">
    <property type="entry name" value="FrsA_esterase"/>
</dbReference>
<evidence type="ECO:0000313" key="4">
    <source>
        <dbReference type="Proteomes" id="UP000276128"/>
    </source>
</evidence>
<keyword evidence="4" id="KW-1185">Reference proteome</keyword>
<keyword evidence="1 3" id="KW-0378">Hydrolase</keyword>
<dbReference type="EMBL" id="RXHU01000021">
    <property type="protein sequence ID" value="RTE10306.1"/>
    <property type="molecule type" value="Genomic_DNA"/>
</dbReference>
<dbReference type="Gene3D" id="3.40.50.1820">
    <property type="entry name" value="alpha/beta hydrolase"/>
    <property type="match status" value="1"/>
</dbReference>
<evidence type="ECO:0000313" key="3">
    <source>
        <dbReference type="EMBL" id="RTE10306.1"/>
    </source>
</evidence>
<dbReference type="AlphaFoldDB" id="A0A430JH40"/>
<dbReference type="Pfam" id="PF01738">
    <property type="entry name" value="DLH"/>
    <property type="match status" value="1"/>
</dbReference>
<feature type="domain" description="Dienelactone hydrolase" evidence="2">
    <location>
        <begin position="22"/>
        <end position="241"/>
    </location>
</feature>
<sequence>MSNSVILSEKFKVTLANGLDLNGYIHTTADAQAKPVLILSHGFRGAKDWGFWPHVTSRFAERGFYTVSFDFSRIDAKQRNADEGLLAAASTLSSEIADLELVLSLLASVQLPLPEHADLSRISLLGHSRAGLSNLVVASERPEVRAVAVWNGGGRPPLSVKAREELTFQERAILDDFQAHEERYHAPSRLAKLHVPALFVQGTADAQRLLDAVNALKQLAPDQTFIEVPGADHTFGTVHPFQGTTVYLEEAFEATVAFLRRNNGEE</sequence>
<dbReference type="SUPFAM" id="SSF53474">
    <property type="entry name" value="alpha/beta-Hydrolases"/>
    <property type="match status" value="1"/>
</dbReference>
<reference evidence="3 4" key="1">
    <citation type="submission" date="2018-12" db="EMBL/GenBank/DDBJ databases">
        <title>Bacillus ochoae sp. nov., Paenibacillus whitsoniae sp. nov., Paenibacillus spiritus sp. nov. Isolated from the Mars Exploration Rover during spacecraft assembly.</title>
        <authorList>
            <person name="Seuylemezian A."/>
            <person name="Vaishampayan P."/>
        </authorList>
    </citation>
    <scope>NUCLEOTIDE SEQUENCE [LARGE SCALE GENOMIC DNA]</scope>
    <source>
        <strain evidence="3 4">MER 54</strain>
    </source>
</reference>
<dbReference type="InterPro" id="IPR029058">
    <property type="entry name" value="AB_hydrolase_fold"/>
</dbReference>
<evidence type="ECO:0000259" key="2">
    <source>
        <dbReference type="Pfam" id="PF01738"/>
    </source>
</evidence>
<protein>
    <submittedName>
        <fullName evidence="3">Alpha/beta hydrolase</fullName>
    </submittedName>
</protein>
<dbReference type="GO" id="GO:0052689">
    <property type="term" value="F:carboxylic ester hydrolase activity"/>
    <property type="evidence" value="ECO:0007669"/>
    <property type="project" value="UniProtKB-ARBA"/>
</dbReference>
<name>A0A430JH40_9BACL</name>
<dbReference type="Proteomes" id="UP000276128">
    <property type="component" value="Unassembled WGS sequence"/>
</dbReference>
<accession>A0A430JH40</accession>
<dbReference type="PANTHER" id="PTHR22946">
    <property type="entry name" value="DIENELACTONE HYDROLASE DOMAIN-CONTAINING PROTEIN-RELATED"/>
    <property type="match status" value="1"/>
</dbReference>
<proteinExistence type="predicted"/>
<comment type="caution">
    <text evidence="3">The sequence shown here is derived from an EMBL/GenBank/DDBJ whole genome shotgun (WGS) entry which is preliminary data.</text>
</comment>
<dbReference type="OrthoDB" id="9808543at2"/>
<gene>
    <name evidence="3" type="ORF">EJQ19_07815</name>
</gene>
<dbReference type="PANTHER" id="PTHR22946:SF9">
    <property type="entry name" value="POLYKETIDE TRANSFERASE AF380"/>
    <property type="match status" value="1"/>
</dbReference>